<comment type="caution">
    <text evidence="1">The sequence shown here is derived from an EMBL/GenBank/DDBJ whole genome shotgun (WGS) entry which is preliminary data.</text>
</comment>
<accession>X1S672</accession>
<evidence type="ECO:0000313" key="1">
    <source>
        <dbReference type="EMBL" id="GAI70945.1"/>
    </source>
</evidence>
<dbReference type="AlphaFoldDB" id="X1S672"/>
<protein>
    <submittedName>
        <fullName evidence="1">Uncharacterized protein</fullName>
    </submittedName>
</protein>
<dbReference type="EMBL" id="BARV01045702">
    <property type="protein sequence ID" value="GAI70945.1"/>
    <property type="molecule type" value="Genomic_DNA"/>
</dbReference>
<gene>
    <name evidence="1" type="ORF">S06H3_66755</name>
</gene>
<feature type="non-terminal residue" evidence="1">
    <location>
        <position position="47"/>
    </location>
</feature>
<proteinExistence type="predicted"/>
<reference evidence="1" key="1">
    <citation type="journal article" date="2014" name="Front. Microbiol.">
        <title>High frequency of phylogenetically diverse reductive dehalogenase-homologous genes in deep subseafloor sedimentary metagenomes.</title>
        <authorList>
            <person name="Kawai M."/>
            <person name="Futagami T."/>
            <person name="Toyoda A."/>
            <person name="Takaki Y."/>
            <person name="Nishi S."/>
            <person name="Hori S."/>
            <person name="Arai W."/>
            <person name="Tsubouchi T."/>
            <person name="Morono Y."/>
            <person name="Uchiyama I."/>
            <person name="Ito T."/>
            <person name="Fujiyama A."/>
            <person name="Inagaki F."/>
            <person name="Takami H."/>
        </authorList>
    </citation>
    <scope>NUCLEOTIDE SEQUENCE</scope>
    <source>
        <strain evidence="1">Expedition CK06-06</strain>
    </source>
</reference>
<name>X1S672_9ZZZZ</name>
<feature type="non-terminal residue" evidence="1">
    <location>
        <position position="1"/>
    </location>
</feature>
<sequence>YWDDRYAAHHASVMPQLPSFPDYPSVLVDTVIAKDVERLVVDFLNEL</sequence>
<organism evidence="1">
    <name type="scientific">marine sediment metagenome</name>
    <dbReference type="NCBI Taxonomy" id="412755"/>
    <lineage>
        <taxon>unclassified sequences</taxon>
        <taxon>metagenomes</taxon>
        <taxon>ecological metagenomes</taxon>
    </lineage>
</organism>